<dbReference type="GO" id="GO:0003735">
    <property type="term" value="F:structural constituent of ribosome"/>
    <property type="evidence" value="ECO:0007669"/>
    <property type="project" value="InterPro"/>
</dbReference>
<evidence type="ECO:0000256" key="5">
    <source>
        <dbReference type="ARBA" id="ARBA00023274"/>
    </source>
</evidence>
<evidence type="ECO:0000256" key="4">
    <source>
        <dbReference type="ARBA" id="ARBA00023128"/>
    </source>
</evidence>
<dbReference type="EMBL" id="FJ858268">
    <property type="protein sequence ID" value="ACO50721.1"/>
    <property type="molecule type" value="Genomic_DNA"/>
</dbReference>
<comment type="similarity">
    <text evidence="2 7">Belongs to the universal ribosomal protein uS19 family.</text>
</comment>
<dbReference type="PRINTS" id="PR00975">
    <property type="entry name" value="RIBOSOMALS19"/>
</dbReference>
<name>C1KR89_MICPC</name>
<dbReference type="PIRSF" id="PIRSF002144">
    <property type="entry name" value="Ribosomal_S19"/>
    <property type="match status" value="1"/>
</dbReference>
<geneLocation type="mitochondrion" evidence="8"/>
<dbReference type="Gene3D" id="3.30.860.10">
    <property type="entry name" value="30s Ribosomal Protein S19, Chain A"/>
    <property type="match status" value="1"/>
</dbReference>
<evidence type="ECO:0000313" key="8">
    <source>
        <dbReference type="EMBL" id="ACO50721.1"/>
    </source>
</evidence>
<sequence length="84" mass="9628">MTRSLWKVPFVDPSILGMTHGKTHTVWSRRSTIIPQCVGQQILVHNGTRFVRVTVSSDMVGHKFGEFAVTRKKNVHKKKTKKKK</sequence>
<dbReference type="InterPro" id="IPR005732">
    <property type="entry name" value="Ribosomal_uS19_bac-type"/>
</dbReference>
<dbReference type="PANTHER" id="PTHR11880">
    <property type="entry name" value="RIBOSOMAL PROTEIN S19P FAMILY MEMBER"/>
    <property type="match status" value="1"/>
</dbReference>
<evidence type="ECO:0000256" key="3">
    <source>
        <dbReference type="ARBA" id="ARBA00022980"/>
    </source>
</evidence>
<comment type="subcellular location">
    <subcellularLocation>
        <location evidence="1">Mitochondrion</location>
    </subcellularLocation>
</comment>
<dbReference type="SUPFAM" id="SSF54570">
    <property type="entry name" value="Ribosomal protein S19"/>
    <property type="match status" value="1"/>
</dbReference>
<proteinExistence type="inferred from homology"/>
<dbReference type="InterPro" id="IPR023575">
    <property type="entry name" value="Ribosomal_uS19_SF"/>
</dbReference>
<dbReference type="PANTHER" id="PTHR11880:SF67">
    <property type="entry name" value="SMALL RIBOSOMAL SUBUNIT PROTEIN US19M"/>
    <property type="match status" value="1"/>
</dbReference>
<dbReference type="NCBIfam" id="TIGR01050">
    <property type="entry name" value="rpsS_bact"/>
    <property type="match status" value="1"/>
</dbReference>
<keyword evidence="3 7" id="KW-0689">Ribosomal protein</keyword>
<evidence type="ECO:0000256" key="1">
    <source>
        <dbReference type="ARBA" id="ARBA00004173"/>
    </source>
</evidence>
<protein>
    <recommendedName>
        <fullName evidence="6">Small ribosomal subunit protein uS19m</fullName>
    </recommendedName>
</protein>
<dbReference type="InterPro" id="IPR002222">
    <property type="entry name" value="Ribosomal_uS19"/>
</dbReference>
<dbReference type="GO" id="GO:0005763">
    <property type="term" value="C:mitochondrial small ribosomal subunit"/>
    <property type="evidence" value="ECO:0007669"/>
    <property type="project" value="TreeGrafter"/>
</dbReference>
<dbReference type="HAMAP" id="MF_00531">
    <property type="entry name" value="Ribosomal_uS19"/>
    <property type="match status" value="1"/>
</dbReference>
<dbReference type="GO" id="GO:0000028">
    <property type="term" value="P:ribosomal small subunit assembly"/>
    <property type="evidence" value="ECO:0007669"/>
    <property type="project" value="TreeGrafter"/>
</dbReference>
<dbReference type="Pfam" id="PF00203">
    <property type="entry name" value="Ribosomal_S19"/>
    <property type="match status" value="1"/>
</dbReference>
<organism evidence="8">
    <name type="scientific">Micromonas pusilla (strain CCMP1545)</name>
    <name type="common">Picoplanktonic green alga</name>
    <dbReference type="NCBI Taxonomy" id="564608"/>
    <lineage>
        <taxon>Eukaryota</taxon>
        <taxon>Viridiplantae</taxon>
        <taxon>Chlorophyta</taxon>
        <taxon>Mamiellophyceae</taxon>
        <taxon>Mamiellales</taxon>
        <taxon>Mamiellaceae</taxon>
        <taxon>Micromonas</taxon>
    </lineage>
</organism>
<evidence type="ECO:0000256" key="6">
    <source>
        <dbReference type="ARBA" id="ARBA00044183"/>
    </source>
</evidence>
<dbReference type="AlphaFoldDB" id="C1KR89"/>
<accession>C1KR89</accession>
<evidence type="ECO:0000256" key="7">
    <source>
        <dbReference type="RuleBase" id="RU003485"/>
    </source>
</evidence>
<dbReference type="GO" id="GO:0006412">
    <property type="term" value="P:translation"/>
    <property type="evidence" value="ECO:0007669"/>
    <property type="project" value="InterPro"/>
</dbReference>
<keyword evidence="4 8" id="KW-0496">Mitochondrion</keyword>
<evidence type="ECO:0000256" key="2">
    <source>
        <dbReference type="ARBA" id="ARBA00007345"/>
    </source>
</evidence>
<reference evidence="8" key="1">
    <citation type="submission" date="2009-03" db="EMBL/GenBank/DDBJ databases">
        <title>Green evolution and dynamic adaptations revealed by genomes of the marine picoeukaryotes Micromonas.</title>
        <authorList>
            <person name="Worden A.Z."/>
            <person name="Lee J.-H."/>
            <person name="Mock T."/>
            <person name="Rouze P."/>
            <person name="Simmons M.P."/>
            <person name="Aerts A.L."/>
            <person name="Allen A.E."/>
            <person name="Cuvelier M.L."/>
            <person name="Derelle E."/>
            <person name="Everett M.V."/>
            <person name="Foulon E."/>
            <person name="Grimwood J."/>
            <person name="Gundlach H."/>
            <person name="Henrissat B."/>
            <person name="Napoli C."/>
            <person name="McDonald S.M."/>
            <person name="Schnitzler Parker M."/>
            <person name="Rombauts S."/>
            <person name="Salamov A."/>
            <person name="Von Dassow P."/>
            <person name="Badger J.H."/>
            <person name="Coutinho P.M."/>
            <person name="Demir E."/>
            <person name="Dubchak I."/>
            <person name="Gentemann C."/>
            <person name="Eikrem W."/>
            <person name="Gready J.E."/>
            <person name="John U."/>
            <person name="Lanier W."/>
            <person name="Lindquist E.A."/>
            <person name="Lucas S."/>
            <person name="Mayer K.F.X."/>
            <person name="Moreau H."/>
            <person name="Not F."/>
            <person name="Otillar R."/>
            <person name="Panaud O."/>
            <person name="Pangilinan J."/>
            <person name="Paulsen I."/>
            <person name="Piegu B."/>
            <person name="Poliakov A."/>
            <person name="Robbens S."/>
            <person name="Schmutz J."/>
            <person name="Toulza E."/>
            <person name="Wyss T."/>
            <person name="Zelensky A."/>
            <person name="Zhou K."/>
            <person name="Armbrust E.V."/>
            <person name="Bhattacharya D."/>
            <person name="Goodenough U.W."/>
            <person name="Van de Peer Y."/>
            <person name="Grigoriev I.V."/>
        </authorList>
    </citation>
    <scope>NUCLEOTIDE SEQUENCE</scope>
    <source>
        <strain evidence="8">CCMP1545</strain>
    </source>
</reference>
<keyword evidence="5 7" id="KW-0687">Ribonucleoprotein</keyword>
<gene>
    <name evidence="8" type="ORF">MicpuC_mit14</name>
</gene>